<name>A0A2N5VKG9_9BASI</name>
<dbReference type="Proteomes" id="UP000235392">
    <property type="component" value="Unassembled WGS sequence"/>
</dbReference>
<accession>A0A2N5VKG9</accession>
<organism evidence="2 3">
    <name type="scientific">Puccinia coronata f. sp. avenae</name>
    <dbReference type="NCBI Taxonomy" id="200324"/>
    <lineage>
        <taxon>Eukaryota</taxon>
        <taxon>Fungi</taxon>
        <taxon>Dikarya</taxon>
        <taxon>Basidiomycota</taxon>
        <taxon>Pucciniomycotina</taxon>
        <taxon>Pucciniomycetes</taxon>
        <taxon>Pucciniales</taxon>
        <taxon>Pucciniaceae</taxon>
        <taxon>Puccinia</taxon>
    </lineage>
</organism>
<protein>
    <submittedName>
        <fullName evidence="2">Uncharacterized protein</fullName>
    </submittedName>
</protein>
<evidence type="ECO:0000313" key="3">
    <source>
        <dbReference type="Proteomes" id="UP000235392"/>
    </source>
</evidence>
<evidence type="ECO:0000313" key="2">
    <source>
        <dbReference type="EMBL" id="PLW50508.1"/>
    </source>
</evidence>
<evidence type="ECO:0000313" key="1">
    <source>
        <dbReference type="EMBL" id="PLW17977.1"/>
    </source>
</evidence>
<reference evidence="2 3" key="1">
    <citation type="submission" date="2017-11" db="EMBL/GenBank/DDBJ databases">
        <title>De novo assembly and phasing of dikaryotic genomes from two isolates of Puccinia coronata f. sp. avenae, the causal agent of oat crown rust.</title>
        <authorList>
            <person name="Miller M.E."/>
            <person name="Zhang Y."/>
            <person name="Omidvar V."/>
            <person name="Sperschneider J."/>
            <person name="Schwessinger B."/>
            <person name="Raley C."/>
            <person name="Palmer J.M."/>
            <person name="Garnica D."/>
            <person name="Upadhyaya N."/>
            <person name="Rathjen J."/>
            <person name="Taylor J.M."/>
            <person name="Park R.F."/>
            <person name="Dodds P.N."/>
            <person name="Hirsch C.D."/>
            <person name="Kianian S.F."/>
            <person name="Figueroa M."/>
        </authorList>
    </citation>
    <scope>NUCLEOTIDE SEQUENCE [LARGE SCALE GENOMIC DNA]</scope>
    <source>
        <strain evidence="2">12SD80</strain>
    </source>
</reference>
<proteinExistence type="predicted"/>
<sequence>MASKPAALEHQPPVSRIGQQGEDLYCAIDEAGEVSLRADAWVDSTNGSVYRFSPEAFKDNTQFAKGLHELQR</sequence>
<dbReference type="AlphaFoldDB" id="A0A2N5VKG9"/>
<dbReference type="EMBL" id="PGCI01000741">
    <property type="protein sequence ID" value="PLW17977.1"/>
    <property type="molecule type" value="Genomic_DNA"/>
</dbReference>
<gene>
    <name evidence="2" type="ORF">PCASD_01456</name>
    <name evidence="1" type="ORF">PCASD_21799</name>
</gene>
<dbReference type="EMBL" id="PGCI01000010">
    <property type="protein sequence ID" value="PLW50508.1"/>
    <property type="molecule type" value="Genomic_DNA"/>
</dbReference>
<comment type="caution">
    <text evidence="2">The sequence shown here is derived from an EMBL/GenBank/DDBJ whole genome shotgun (WGS) entry which is preliminary data.</text>
</comment>